<dbReference type="AlphaFoldDB" id="A0A6N6JAT5"/>
<dbReference type="SUPFAM" id="SSF53474">
    <property type="entry name" value="alpha/beta-Hydrolases"/>
    <property type="match status" value="1"/>
</dbReference>
<dbReference type="GO" id="GO:0016020">
    <property type="term" value="C:membrane"/>
    <property type="evidence" value="ECO:0007669"/>
    <property type="project" value="TreeGrafter"/>
</dbReference>
<dbReference type="InterPro" id="IPR050266">
    <property type="entry name" value="AB_hydrolase_sf"/>
</dbReference>
<reference evidence="3 4" key="1">
    <citation type="submission" date="2019-12" db="EMBL/GenBank/DDBJ databases">
        <title>Litoreibacter badius sp. nov., a novel bacteriochlorophyll a-containing bacterium in the genus Litoreibacter.</title>
        <authorList>
            <person name="Kanamuro M."/>
            <person name="Takabe Y."/>
            <person name="Mori K."/>
            <person name="Takaichi S."/>
            <person name="Hanada S."/>
        </authorList>
    </citation>
    <scope>NUCLEOTIDE SEQUENCE [LARGE SCALE GENOMIC DNA]</scope>
    <source>
        <strain evidence="3 4">K6</strain>
    </source>
</reference>
<dbReference type="EMBL" id="BLJE01000001">
    <property type="protein sequence ID" value="GFE63154.1"/>
    <property type="molecule type" value="Genomic_DNA"/>
</dbReference>
<feature type="domain" description="AB hydrolase-1" evidence="2">
    <location>
        <begin position="52"/>
        <end position="300"/>
    </location>
</feature>
<dbReference type="GO" id="GO:0003824">
    <property type="term" value="F:catalytic activity"/>
    <property type="evidence" value="ECO:0007669"/>
    <property type="project" value="InterPro"/>
</dbReference>
<accession>A0A6N6JAT5</accession>
<feature type="signal peptide" evidence="1">
    <location>
        <begin position="1"/>
        <end position="21"/>
    </location>
</feature>
<dbReference type="RefSeq" id="WP_159804120.1">
    <property type="nucleotide sequence ID" value="NZ_BLJE01000001.1"/>
</dbReference>
<proteinExistence type="predicted"/>
<evidence type="ECO:0000259" key="2">
    <source>
        <dbReference type="Pfam" id="PF00561"/>
    </source>
</evidence>
<dbReference type="Pfam" id="PF00561">
    <property type="entry name" value="Abhydrolase_1"/>
    <property type="match status" value="1"/>
</dbReference>
<sequence length="319" mass="34495">MLKIRILLSFATGMTTVAATAQDLPPRPAPIQHAQTETARIAYYAVGPKDAPAVLFVHGLPFSSYIWRDVISALDDGSRRLIAVDLVGFGDSTGTGFGVAEQAAHLDRFVAALDLKDLTVVGHDWGAGIGLILAHENAQLMRGFAFAEGAMPPVYPRPTYDEMPERVAGMFQSMREEDAEANVLDDNLWQETILPTMSLEPLPAVVLAEYKRAFPTPESRQPLLDMSRSLPIGGEPADVVVAYSAAAAWWRGTDLPKLVMFAEPGRLYPAAMVEWTEANIPNVTTTSVGPGLHVVQEENPTAVASAIDAWLDTIEGETE</sequence>
<gene>
    <name evidence="3" type="primary">dhaA_1</name>
    <name evidence="3" type="ORF">KIN_02280</name>
</gene>
<dbReference type="PRINTS" id="PR00412">
    <property type="entry name" value="EPOXHYDRLASE"/>
</dbReference>
<dbReference type="PANTHER" id="PTHR43798:SF33">
    <property type="entry name" value="HYDROLASE, PUTATIVE (AFU_ORTHOLOGUE AFUA_2G14860)-RELATED"/>
    <property type="match status" value="1"/>
</dbReference>
<dbReference type="NCBIfam" id="NF002938">
    <property type="entry name" value="PRK03592.1"/>
    <property type="match status" value="1"/>
</dbReference>
<dbReference type="InterPro" id="IPR029058">
    <property type="entry name" value="AB_hydrolase_fold"/>
</dbReference>
<comment type="caution">
    <text evidence="3">The sequence shown here is derived from an EMBL/GenBank/DDBJ whole genome shotgun (WGS) entry which is preliminary data.</text>
</comment>
<keyword evidence="1" id="KW-0732">Signal</keyword>
<dbReference type="Proteomes" id="UP000436822">
    <property type="component" value="Unassembled WGS sequence"/>
</dbReference>
<evidence type="ECO:0000256" key="1">
    <source>
        <dbReference type="SAM" id="SignalP"/>
    </source>
</evidence>
<feature type="chain" id="PRO_5026702910" evidence="1">
    <location>
        <begin position="22"/>
        <end position="319"/>
    </location>
</feature>
<evidence type="ECO:0000313" key="4">
    <source>
        <dbReference type="Proteomes" id="UP000436822"/>
    </source>
</evidence>
<dbReference type="InterPro" id="IPR000639">
    <property type="entry name" value="Epox_hydrolase-like"/>
</dbReference>
<keyword evidence="4" id="KW-1185">Reference proteome</keyword>
<dbReference type="Gene3D" id="3.40.50.1820">
    <property type="entry name" value="alpha/beta hydrolase"/>
    <property type="match status" value="1"/>
</dbReference>
<protein>
    <submittedName>
        <fullName evidence="3">Haloalkane dehalogenase</fullName>
    </submittedName>
</protein>
<dbReference type="OrthoDB" id="9804723at2"/>
<dbReference type="InterPro" id="IPR000073">
    <property type="entry name" value="AB_hydrolase_1"/>
</dbReference>
<dbReference type="PANTHER" id="PTHR43798">
    <property type="entry name" value="MONOACYLGLYCEROL LIPASE"/>
    <property type="match status" value="1"/>
</dbReference>
<name>A0A6N6JAT5_9RHOB</name>
<evidence type="ECO:0000313" key="3">
    <source>
        <dbReference type="EMBL" id="GFE63154.1"/>
    </source>
</evidence>
<organism evidence="3 4">
    <name type="scientific">Litoreibacter roseus</name>
    <dbReference type="NCBI Taxonomy" id="2601869"/>
    <lineage>
        <taxon>Bacteria</taxon>
        <taxon>Pseudomonadati</taxon>
        <taxon>Pseudomonadota</taxon>
        <taxon>Alphaproteobacteria</taxon>
        <taxon>Rhodobacterales</taxon>
        <taxon>Roseobacteraceae</taxon>
        <taxon>Litoreibacter</taxon>
    </lineage>
</organism>